<evidence type="ECO:0000313" key="8">
    <source>
        <dbReference type="EMBL" id="GAU87999.1"/>
    </source>
</evidence>
<dbReference type="AlphaFoldDB" id="A0A1D1UDY6"/>
<dbReference type="InterPro" id="IPR008795">
    <property type="entry name" value="Prominin"/>
</dbReference>
<evidence type="ECO:0000256" key="4">
    <source>
        <dbReference type="ARBA" id="ARBA00022989"/>
    </source>
</evidence>
<keyword evidence="9" id="KW-1185">Reference proteome</keyword>
<dbReference type="PANTHER" id="PTHR22730">
    <property type="entry name" value="PROMININ PROM PROTEIN"/>
    <property type="match status" value="1"/>
</dbReference>
<dbReference type="GO" id="GO:0016020">
    <property type="term" value="C:membrane"/>
    <property type="evidence" value="ECO:0007669"/>
    <property type="project" value="UniProtKB-SubCell"/>
</dbReference>
<comment type="similarity">
    <text evidence="2">Belongs to the prominin family.</text>
</comment>
<sequence>MEQRFNVTMPVLFGKKIMPGQLMLSCMNDQSLFVTLGLGSQFNITQIRDQLYSFNISGQLNSLDANLNDVVIYSSATDTQFQKILTGLSFDFNPFYAQLDVNGNPLPYVQLGWFRGNISAARATAPTPPTPVDYFDNVLAKIDAVEAQMHVVDAGRTFVSANISVLATSMVSLKLVAISTQNMAINGQTRISSGGMGAIVKQAATLFAARTFSIVDQFLDYFEGSVMTQAGKCRPAYDAVQGIASLFCDGFIKPLNGFWFALGLALAVFLFVLCCNCSLARYYKRAKVSDTRETRRSTFTERRLQLMNMNNPIRYSNTLLRGELERWGMLGRQVLSRRPWLKRKDRYLLYYTP</sequence>
<gene>
    <name evidence="8" type="primary">RvY_00773</name>
    <name evidence="8" type="synonym">RvY_00773.2</name>
    <name evidence="8" type="ORF">RvY_00773-2</name>
</gene>
<dbReference type="Pfam" id="PF05478">
    <property type="entry name" value="Prominin"/>
    <property type="match status" value="1"/>
</dbReference>
<keyword evidence="5 7" id="KW-0472">Membrane</keyword>
<name>A0A1D1UDY6_RAMVA</name>
<dbReference type="Proteomes" id="UP000186922">
    <property type="component" value="Unassembled WGS sequence"/>
</dbReference>
<evidence type="ECO:0000313" key="9">
    <source>
        <dbReference type="Proteomes" id="UP000186922"/>
    </source>
</evidence>
<evidence type="ECO:0000256" key="1">
    <source>
        <dbReference type="ARBA" id="ARBA00004141"/>
    </source>
</evidence>
<evidence type="ECO:0000256" key="7">
    <source>
        <dbReference type="SAM" id="Phobius"/>
    </source>
</evidence>
<evidence type="ECO:0000256" key="6">
    <source>
        <dbReference type="ARBA" id="ARBA00023180"/>
    </source>
</evidence>
<proteinExistence type="inferred from homology"/>
<protein>
    <submittedName>
        <fullName evidence="8">Uncharacterized protein</fullName>
    </submittedName>
</protein>
<comment type="subcellular location">
    <subcellularLocation>
        <location evidence="1">Membrane</location>
        <topology evidence="1">Multi-pass membrane protein</topology>
    </subcellularLocation>
</comment>
<feature type="transmembrane region" description="Helical" evidence="7">
    <location>
        <begin position="258"/>
        <end position="279"/>
    </location>
</feature>
<organism evidence="8 9">
    <name type="scientific">Ramazzottius varieornatus</name>
    <name type="common">Water bear</name>
    <name type="synonym">Tardigrade</name>
    <dbReference type="NCBI Taxonomy" id="947166"/>
    <lineage>
        <taxon>Eukaryota</taxon>
        <taxon>Metazoa</taxon>
        <taxon>Ecdysozoa</taxon>
        <taxon>Tardigrada</taxon>
        <taxon>Eutardigrada</taxon>
        <taxon>Parachela</taxon>
        <taxon>Hypsibioidea</taxon>
        <taxon>Ramazzottiidae</taxon>
        <taxon>Ramazzottius</taxon>
    </lineage>
</organism>
<evidence type="ECO:0000256" key="3">
    <source>
        <dbReference type="ARBA" id="ARBA00022692"/>
    </source>
</evidence>
<evidence type="ECO:0000256" key="5">
    <source>
        <dbReference type="ARBA" id="ARBA00023136"/>
    </source>
</evidence>
<accession>A0A1D1UDY6</accession>
<keyword evidence="6" id="KW-0325">Glycoprotein</keyword>
<keyword evidence="4 7" id="KW-1133">Transmembrane helix</keyword>
<keyword evidence="3 7" id="KW-0812">Transmembrane</keyword>
<reference evidence="8 9" key="1">
    <citation type="journal article" date="2016" name="Nat. Commun.">
        <title>Extremotolerant tardigrade genome and improved radiotolerance of human cultured cells by tardigrade-unique protein.</title>
        <authorList>
            <person name="Hashimoto T."/>
            <person name="Horikawa D.D."/>
            <person name="Saito Y."/>
            <person name="Kuwahara H."/>
            <person name="Kozuka-Hata H."/>
            <person name="Shin-I T."/>
            <person name="Minakuchi Y."/>
            <person name="Ohishi K."/>
            <person name="Motoyama A."/>
            <person name="Aizu T."/>
            <person name="Enomoto A."/>
            <person name="Kondo K."/>
            <person name="Tanaka S."/>
            <person name="Hara Y."/>
            <person name="Koshikawa S."/>
            <person name="Sagara H."/>
            <person name="Miura T."/>
            <person name="Yokobori S."/>
            <person name="Miyagawa K."/>
            <person name="Suzuki Y."/>
            <person name="Kubo T."/>
            <person name="Oyama M."/>
            <person name="Kohara Y."/>
            <person name="Fujiyama A."/>
            <person name="Arakawa K."/>
            <person name="Katayama T."/>
            <person name="Toyoda A."/>
            <person name="Kunieda T."/>
        </authorList>
    </citation>
    <scope>NUCLEOTIDE SEQUENCE [LARGE SCALE GENOMIC DNA]</scope>
    <source>
        <strain evidence="8 9">YOKOZUNA-1</strain>
    </source>
</reference>
<dbReference type="PANTHER" id="PTHR22730:SF1">
    <property type="entry name" value="PROMININ-LIKE PROTEIN"/>
    <property type="match status" value="1"/>
</dbReference>
<comment type="caution">
    <text evidence="8">The sequence shown here is derived from an EMBL/GenBank/DDBJ whole genome shotgun (WGS) entry which is preliminary data.</text>
</comment>
<evidence type="ECO:0000256" key="2">
    <source>
        <dbReference type="ARBA" id="ARBA00006058"/>
    </source>
</evidence>
<dbReference type="EMBL" id="BDGG01000001">
    <property type="protein sequence ID" value="GAU87999.1"/>
    <property type="molecule type" value="Genomic_DNA"/>
</dbReference>